<keyword evidence="2" id="KW-1185">Reference proteome</keyword>
<evidence type="ECO:0000313" key="1">
    <source>
        <dbReference type="EMBL" id="KAL2552727.1"/>
    </source>
</evidence>
<accession>A0ABD1WSQ3</accession>
<comment type="caution">
    <text evidence="1">The sequence shown here is derived from an EMBL/GenBank/DDBJ whole genome shotgun (WGS) entry which is preliminary data.</text>
</comment>
<sequence>MFIPFSHIGHLLITQVVNKAQTISSSGKKDLMDEITVNICVGVYAAGLLDIDSKDSRLTNYVNRLYNGRYREFKAKLRAYYKLRRMHEDVLVNPLVEMIVKGVDQWGELCNHFNSDKFRSHHLQT</sequence>
<gene>
    <name evidence="1" type="ORF">Fot_06346</name>
</gene>
<name>A0ABD1WSQ3_9LAMI</name>
<reference evidence="2" key="1">
    <citation type="submission" date="2024-07" db="EMBL/GenBank/DDBJ databases">
        <title>Two chromosome-level genome assemblies of Korean endemic species Abeliophyllum distichum and Forsythia ovata (Oleaceae).</title>
        <authorList>
            <person name="Jang H."/>
        </authorList>
    </citation>
    <scope>NUCLEOTIDE SEQUENCE [LARGE SCALE GENOMIC DNA]</scope>
</reference>
<dbReference type="Proteomes" id="UP001604277">
    <property type="component" value="Unassembled WGS sequence"/>
</dbReference>
<evidence type="ECO:0000313" key="2">
    <source>
        <dbReference type="Proteomes" id="UP001604277"/>
    </source>
</evidence>
<protein>
    <submittedName>
        <fullName evidence="1">Uncharacterized protein</fullName>
    </submittedName>
</protein>
<dbReference type="EMBL" id="JBFOLJ010000002">
    <property type="protein sequence ID" value="KAL2552727.1"/>
    <property type="molecule type" value="Genomic_DNA"/>
</dbReference>
<proteinExistence type="predicted"/>
<dbReference type="AlphaFoldDB" id="A0ABD1WSQ3"/>
<organism evidence="1 2">
    <name type="scientific">Forsythia ovata</name>
    <dbReference type="NCBI Taxonomy" id="205694"/>
    <lineage>
        <taxon>Eukaryota</taxon>
        <taxon>Viridiplantae</taxon>
        <taxon>Streptophyta</taxon>
        <taxon>Embryophyta</taxon>
        <taxon>Tracheophyta</taxon>
        <taxon>Spermatophyta</taxon>
        <taxon>Magnoliopsida</taxon>
        <taxon>eudicotyledons</taxon>
        <taxon>Gunneridae</taxon>
        <taxon>Pentapetalae</taxon>
        <taxon>asterids</taxon>
        <taxon>lamiids</taxon>
        <taxon>Lamiales</taxon>
        <taxon>Oleaceae</taxon>
        <taxon>Forsythieae</taxon>
        <taxon>Forsythia</taxon>
    </lineage>
</organism>